<name>D6CSP8_THIA3</name>
<dbReference type="eggNOG" id="COG3243">
    <property type="taxonomic scope" value="Bacteria"/>
</dbReference>
<evidence type="ECO:0000259" key="6">
    <source>
        <dbReference type="Pfam" id="PF07167"/>
    </source>
</evidence>
<evidence type="ECO:0000313" key="9">
    <source>
        <dbReference type="Proteomes" id="UP000002372"/>
    </source>
</evidence>
<dbReference type="KEGG" id="thi:THI_1639"/>
<reference evidence="8 10" key="4">
    <citation type="submission" date="2015-03" db="EMBL/GenBank/DDBJ databases">
        <authorList>
            <person name="Regsiter A."/>
            <person name="william w."/>
        </authorList>
    </citation>
    <scope>NUCLEOTIDE SEQUENCE [LARGE SCALE GENOMIC DNA]</scope>
    <source>
        <strain evidence="8 10">CB1</strain>
    </source>
</reference>
<dbReference type="PANTHER" id="PTHR36837:SF5">
    <property type="entry name" value="POLY-3-HYDROXYBUTYRATE SYNTHASE"/>
    <property type="match status" value="1"/>
</dbReference>
<evidence type="ECO:0000256" key="1">
    <source>
        <dbReference type="ARBA" id="ARBA00004496"/>
    </source>
</evidence>
<evidence type="ECO:0000256" key="3">
    <source>
        <dbReference type="ARBA" id="ARBA00022679"/>
    </source>
</evidence>
<reference key="1">
    <citation type="submission" date="2009-07" db="EMBL/GenBank/DDBJ databases">
        <authorList>
            <person name="Genoscope - CEA"/>
        </authorList>
    </citation>
    <scope>NUCLEOTIDE SEQUENCE</scope>
    <source>
        <strain>3As</strain>
    </source>
</reference>
<accession>D6CSP8</accession>
<feature type="domain" description="Poly-beta-hydroxybutyrate polymerase N-terminal" evidence="6">
    <location>
        <begin position="104"/>
        <end position="271"/>
    </location>
</feature>
<proteinExistence type="predicted"/>
<dbReference type="Proteomes" id="UP000002372">
    <property type="component" value="Chromosome"/>
</dbReference>
<evidence type="ECO:0000313" key="8">
    <source>
        <dbReference type="EMBL" id="CQR33547.1"/>
    </source>
</evidence>
<keyword evidence="3 7" id="KW-0808">Transferase</keyword>
<dbReference type="HOGENOM" id="CLU_017387_1_0_4"/>
<keyword evidence="4 7" id="KW-0012">Acyltransferase</keyword>
<dbReference type="AlphaFoldDB" id="D6CSP8"/>
<dbReference type="GO" id="GO:0005737">
    <property type="term" value="C:cytoplasm"/>
    <property type="evidence" value="ECO:0007669"/>
    <property type="project" value="UniProtKB-SubCell"/>
</dbReference>
<keyword evidence="10" id="KW-1185">Reference proteome</keyword>
<reference evidence="7" key="3">
    <citation type="submission" date="2010-07" db="EMBL/GenBank/DDBJ databases">
        <authorList>
            <person name="Genoscope - CEA"/>
        </authorList>
    </citation>
    <scope>NUCLEOTIDE SEQUENCE</scope>
    <source>
        <strain evidence="7">3As</strain>
    </source>
</reference>
<dbReference type="PANTHER" id="PTHR36837">
    <property type="entry name" value="POLY(3-HYDROXYALKANOATE) POLYMERASE SUBUNIT PHAC"/>
    <property type="match status" value="1"/>
</dbReference>
<evidence type="ECO:0000256" key="4">
    <source>
        <dbReference type="ARBA" id="ARBA00023315"/>
    </source>
</evidence>
<protein>
    <submittedName>
        <fullName evidence="8">Poly-beta-hydroxybutyrate polymerase</fullName>
        <ecNumber evidence="8">2.3.1.-</ecNumber>
    </submittedName>
</protein>
<dbReference type="EC" id="2.3.1.-" evidence="8"/>
<dbReference type="EMBL" id="FP475956">
    <property type="protein sequence ID" value="CAZ88317.1"/>
    <property type="molecule type" value="Genomic_DNA"/>
</dbReference>
<dbReference type="InterPro" id="IPR029058">
    <property type="entry name" value="AB_hydrolase_fold"/>
</dbReference>
<comment type="subcellular location">
    <subcellularLocation>
        <location evidence="1">Cytoplasm</location>
    </subcellularLocation>
</comment>
<dbReference type="InterPro" id="IPR010963">
    <property type="entry name" value="PHA_synth_I"/>
</dbReference>
<evidence type="ECO:0000256" key="5">
    <source>
        <dbReference type="SAM" id="MobiDB-lite"/>
    </source>
</evidence>
<keyword evidence="2" id="KW-0963">Cytoplasm</keyword>
<reference evidence="9" key="2">
    <citation type="journal article" date="2010" name="PLoS Genet.">
        <title>Structure, function, and evolution of the Thiomonas spp. genome.</title>
        <authorList>
            <person name="Arsene-Ploetze F."/>
            <person name="Koechler S."/>
            <person name="Marchal M."/>
            <person name="Coppee J.Y."/>
            <person name="Chandler M."/>
            <person name="Bonnefoy V."/>
            <person name="Brochier-Armanet C."/>
            <person name="Barakat M."/>
            <person name="Barbe V."/>
            <person name="Battaglia-Brunet F."/>
            <person name="Bruneel O."/>
            <person name="Bryan C.G."/>
            <person name="Cleiss-Arnold J."/>
            <person name="Cruveiller S."/>
            <person name="Erhardt M."/>
            <person name="Heinrich-Salmeron A."/>
            <person name="Hommais F."/>
            <person name="Joulian C."/>
            <person name="Krin E."/>
            <person name="Lieutaud A."/>
            <person name="Lievremont D."/>
            <person name="Michel C."/>
            <person name="Muller D."/>
            <person name="Ortet P."/>
            <person name="Proux C."/>
            <person name="Siguier P."/>
            <person name="Roche D."/>
            <person name="Rouy Z."/>
            <person name="Salvignol G."/>
            <person name="Slyemi D."/>
            <person name="Talla E."/>
            <person name="Weiss S."/>
            <person name="Weissenbach J."/>
            <person name="Medigue C."/>
            <person name="Bertin P.N."/>
        </authorList>
    </citation>
    <scope>NUCLEOTIDE SEQUENCE [LARGE SCALE GENOMIC DNA]</scope>
    <source>
        <strain evidence="9">DSM 22701 / CIP 110005 / 3As</strain>
    </source>
</reference>
<dbReference type="Proteomes" id="UP000078599">
    <property type="component" value="Unassembled WGS sequence"/>
</dbReference>
<dbReference type="SUPFAM" id="SSF53474">
    <property type="entry name" value="alpha/beta-Hydrolases"/>
    <property type="match status" value="1"/>
</dbReference>
<dbReference type="Gene3D" id="3.40.50.1820">
    <property type="entry name" value="alpha/beta hydrolase"/>
    <property type="match status" value="1"/>
</dbReference>
<gene>
    <name evidence="7" type="primary">phbC1</name>
    <name evidence="8" type="synonym">phbC</name>
    <name evidence="7" type="ordered locus">THI_1639</name>
    <name evidence="8" type="ORF">THICB1_30166</name>
</gene>
<dbReference type="GO" id="GO:0016746">
    <property type="term" value="F:acyltransferase activity"/>
    <property type="evidence" value="ECO:0007669"/>
    <property type="project" value="UniProtKB-KW"/>
</dbReference>
<dbReference type="EMBL" id="CTRI01000023">
    <property type="protein sequence ID" value="CQR33547.1"/>
    <property type="molecule type" value="Genomic_DNA"/>
</dbReference>
<dbReference type="InterPro" id="IPR010941">
    <property type="entry name" value="PhaC_N"/>
</dbReference>
<dbReference type="InterPro" id="IPR051321">
    <property type="entry name" value="PHA/PHB_synthase"/>
</dbReference>
<feature type="region of interest" description="Disordered" evidence="5">
    <location>
        <begin position="567"/>
        <end position="597"/>
    </location>
</feature>
<evidence type="ECO:0000313" key="7">
    <source>
        <dbReference type="EMBL" id="CAZ88317.1"/>
    </source>
</evidence>
<dbReference type="GO" id="GO:0042619">
    <property type="term" value="P:poly-hydroxybutyrate biosynthetic process"/>
    <property type="evidence" value="ECO:0007669"/>
    <property type="project" value="InterPro"/>
</dbReference>
<organism evidence="7 9">
    <name type="scientific">Thiomonas arsenitoxydans (strain DSM 22701 / CIP 110005 / 3As)</name>
    <dbReference type="NCBI Taxonomy" id="426114"/>
    <lineage>
        <taxon>Bacteria</taxon>
        <taxon>Pseudomonadati</taxon>
        <taxon>Pseudomonadota</taxon>
        <taxon>Betaproteobacteria</taxon>
        <taxon>Burkholderiales</taxon>
        <taxon>Thiomonas</taxon>
    </lineage>
</organism>
<dbReference type="Pfam" id="PF07167">
    <property type="entry name" value="PhaC_N"/>
    <property type="match status" value="1"/>
</dbReference>
<evidence type="ECO:0000313" key="10">
    <source>
        <dbReference type="Proteomes" id="UP000078599"/>
    </source>
</evidence>
<dbReference type="NCBIfam" id="TIGR01838">
    <property type="entry name" value="PHA_synth_I"/>
    <property type="match status" value="1"/>
</dbReference>
<evidence type="ECO:0000256" key="2">
    <source>
        <dbReference type="ARBA" id="ARBA00022490"/>
    </source>
</evidence>
<sequence>MPWPAAFADGLAPFPVPPNPMAQNTSTGSAAPPFFSGQTDPWAAWADMQPMWTSLLSGAAKGQPVLFEPSRLQALQQRYVDEFRQLWSGLLEADAANTSAPPENDRRFSHNTWAESHISRYTAALYLLGARALFDLAENVQADETTRQKLRFAVQQWVDAAAPSNFLALNPEALEKAVQTQGESLRAGVENWLKDLKQGRMTQTDESVFEVGRNVATTAGQVVFENDLFQLIEYTPLTERVHARPLLFVPPSINKYYILDLQPDNSLVRFAVEQGHRTFVVSWRNPDASMGHLTWDDYVQDGVIRAMEVVRDIAAQGSDGTINTLGFCVGGTLLANALAVLQARGEQFAHSATLLTTMVDFTDTGILSVYVDEASVALREATLGKGGLMTGRELASAFSSLRPNDLVWNYVVGNYLKGETPPPFDLLYWNSDSTNLPGPLFAWYLRNTYLENKMRQPGALTVAGVPLNLQAVKLPTYVYASREDHIVPWKTAYETTRILGGPMRFVLGASGHIAGVINPAKRNKRSHWTSPASQRKLPAQAQAWFDVATEHPGSWWTDWAQWLAKQAGPEVAAPKKPGNARYKPIEPAPGRYVKVRA</sequence>